<feature type="domain" description="CHHC U11-48K-type" evidence="5">
    <location>
        <begin position="40"/>
        <end position="67"/>
    </location>
</feature>
<dbReference type="AlphaFoldDB" id="A0ABC9XVI9"/>
<evidence type="ECO:0000259" key="5">
    <source>
        <dbReference type="PROSITE" id="PS51800"/>
    </source>
</evidence>
<dbReference type="Proteomes" id="UP001623348">
    <property type="component" value="Unassembled WGS sequence"/>
</dbReference>
<evidence type="ECO:0000256" key="2">
    <source>
        <dbReference type="ARBA" id="ARBA00022771"/>
    </source>
</evidence>
<keyword evidence="3" id="KW-0862">Zinc</keyword>
<feature type="region of interest" description="Disordered" evidence="4">
    <location>
        <begin position="129"/>
        <end position="249"/>
    </location>
</feature>
<dbReference type="EMBL" id="BAAFJT010000031">
    <property type="protein sequence ID" value="GAB0201406.1"/>
    <property type="molecule type" value="Genomic_DNA"/>
</dbReference>
<organism evidence="6 7">
    <name type="scientific">Grus japonensis</name>
    <name type="common">Japanese crane</name>
    <name type="synonym">Red-crowned crane</name>
    <dbReference type="NCBI Taxonomy" id="30415"/>
    <lineage>
        <taxon>Eukaryota</taxon>
        <taxon>Metazoa</taxon>
        <taxon>Chordata</taxon>
        <taxon>Craniata</taxon>
        <taxon>Vertebrata</taxon>
        <taxon>Euteleostomi</taxon>
        <taxon>Archelosauria</taxon>
        <taxon>Archosauria</taxon>
        <taxon>Dinosauria</taxon>
        <taxon>Saurischia</taxon>
        <taxon>Theropoda</taxon>
        <taxon>Coelurosauria</taxon>
        <taxon>Aves</taxon>
        <taxon>Neognathae</taxon>
        <taxon>Neoaves</taxon>
        <taxon>Gruiformes</taxon>
        <taxon>Gruidae</taxon>
        <taxon>Grus</taxon>
    </lineage>
</organism>
<evidence type="ECO:0000256" key="1">
    <source>
        <dbReference type="ARBA" id="ARBA00022723"/>
    </source>
</evidence>
<comment type="caution">
    <text evidence="6">The sequence shown here is derived from an EMBL/GenBank/DDBJ whole genome shotgun (WGS) entry which is preliminary data.</text>
</comment>
<dbReference type="SUPFAM" id="SSF57667">
    <property type="entry name" value="beta-beta-alpha zinc fingers"/>
    <property type="match status" value="1"/>
</dbReference>
<dbReference type="InterPro" id="IPR036236">
    <property type="entry name" value="Znf_C2H2_sf"/>
</dbReference>
<dbReference type="InterPro" id="IPR022776">
    <property type="entry name" value="TRM13/UPF0224_CHHC_Znf_dom"/>
</dbReference>
<keyword evidence="1" id="KW-0479">Metal-binding</keyword>
<keyword evidence="7" id="KW-1185">Reference proteome</keyword>
<evidence type="ECO:0000256" key="4">
    <source>
        <dbReference type="SAM" id="MobiDB-lite"/>
    </source>
</evidence>
<dbReference type="PROSITE" id="PS51800">
    <property type="entry name" value="ZF_CHHC_U11_48K"/>
    <property type="match status" value="2"/>
</dbReference>
<dbReference type="PANTHER" id="PTHR21402:SF5">
    <property type="entry name" value="GAMETOCYTE SPECIFIC FACTOR 1"/>
    <property type="match status" value="1"/>
</dbReference>
<dbReference type="PANTHER" id="PTHR21402">
    <property type="entry name" value="GAMETOCYTE SPECIFIC FACTOR 1-RELATED"/>
    <property type="match status" value="1"/>
</dbReference>
<proteinExistence type="predicted"/>
<name>A0ABC9XVI9_GRUJA</name>
<accession>A0ABC9XVI9</accession>
<feature type="compositionally biased region" description="Pro residues" evidence="4">
    <location>
        <begin position="151"/>
        <end position="165"/>
    </location>
</feature>
<feature type="domain" description="CHHC U11-48K-type" evidence="5">
    <location>
        <begin position="6"/>
        <end position="33"/>
    </location>
</feature>
<reference evidence="6 7" key="1">
    <citation type="submission" date="2024-06" db="EMBL/GenBank/DDBJ databases">
        <title>The draft genome of Grus japonensis, version 3.</title>
        <authorList>
            <person name="Nabeshima K."/>
            <person name="Suzuki S."/>
            <person name="Onuma M."/>
        </authorList>
    </citation>
    <scope>NUCLEOTIDE SEQUENCE [LARGE SCALE GENOMIC DNA]</scope>
    <source>
        <strain evidence="6 7">451A</strain>
    </source>
</reference>
<evidence type="ECO:0000313" key="6">
    <source>
        <dbReference type="EMBL" id="GAB0201406.1"/>
    </source>
</evidence>
<protein>
    <submittedName>
        <fullName evidence="6">Gametocyte-specific factor 1</fullName>
    </submittedName>
</protein>
<feature type="compositionally biased region" description="Polar residues" evidence="4">
    <location>
        <begin position="216"/>
        <end position="236"/>
    </location>
</feature>
<sequence>MDPEALVQCPYDKSHQVRVSRLPYHLVKCQRNNPRVARTLATCPFNARHRVPQAELRSHVISCPDKRQPDLPHEMGAPLNNGLKQPEVPTAWQGPPCQEDWEAELEDLEDPPPFILHVRTNDLLLPCDSSAPAAPTSHSGSKGAAGHPAHPLAPPAPPSRRPQPPLNSGSDVNSDEEDDRDRTGSSQMSPGAGGPHGAPAAPGDEEADGFGASSFMCASNRANNGLATLAGSFSSEGGSGRLIGIPPSR</sequence>
<evidence type="ECO:0000256" key="3">
    <source>
        <dbReference type="ARBA" id="ARBA00022833"/>
    </source>
</evidence>
<keyword evidence="2" id="KW-0863">Zinc-finger</keyword>
<dbReference type="InterPro" id="IPR051591">
    <property type="entry name" value="UPF0224_FAM112_RNA_Proc"/>
</dbReference>
<dbReference type="Pfam" id="PF05253">
    <property type="entry name" value="zf-U11-48K"/>
    <property type="match status" value="2"/>
</dbReference>
<gene>
    <name evidence="6" type="ORF">GRJ2_002606200</name>
</gene>
<evidence type="ECO:0000313" key="7">
    <source>
        <dbReference type="Proteomes" id="UP001623348"/>
    </source>
</evidence>
<dbReference type="GO" id="GO:0008270">
    <property type="term" value="F:zinc ion binding"/>
    <property type="evidence" value="ECO:0007669"/>
    <property type="project" value="UniProtKB-KW"/>
</dbReference>